<dbReference type="InterPro" id="IPR029058">
    <property type="entry name" value="AB_hydrolase_fold"/>
</dbReference>
<dbReference type="EMBL" id="BATA01000091">
    <property type="protein sequence ID" value="GAD53716.1"/>
    <property type="molecule type" value="Genomic_DNA"/>
</dbReference>
<keyword evidence="2" id="KW-1185">Reference proteome</keyword>
<proteinExistence type="predicted"/>
<dbReference type="SUPFAM" id="SSF53474">
    <property type="entry name" value="alpha/beta-Hydrolases"/>
    <property type="match status" value="2"/>
</dbReference>
<gene>
    <name evidence="1" type="ORF">MBEHAL_2476</name>
</gene>
<sequence>MAHFETNDGVPIYYEDRGSGETILLIHGWTMNAEYWWQKNVDARLADTIPDATHVPIEESGHCPFWEESEKFNDEVAAFVG</sequence>
<comment type="caution">
    <text evidence="1">The sequence shown here is derived from an EMBL/GenBank/DDBJ whole genome shotgun (WGS) entry which is preliminary data.</text>
</comment>
<dbReference type="AlphaFoldDB" id="U2YH22"/>
<dbReference type="RefSeq" id="WP_020222118.1">
    <property type="nucleotide sequence ID" value="NZ_BANO01000157.1"/>
</dbReference>
<accession>U2YH22</accession>
<dbReference type="eggNOG" id="arCOG01648">
    <property type="taxonomic scope" value="Archaea"/>
</dbReference>
<evidence type="ECO:0000313" key="1">
    <source>
        <dbReference type="EMBL" id="GAD53716.1"/>
    </source>
</evidence>
<evidence type="ECO:0000313" key="2">
    <source>
        <dbReference type="Proteomes" id="UP000016986"/>
    </source>
</evidence>
<dbReference type="Proteomes" id="UP000016986">
    <property type="component" value="Unassembled WGS sequence"/>
</dbReference>
<evidence type="ECO:0008006" key="3">
    <source>
        <dbReference type="Google" id="ProtNLM"/>
    </source>
</evidence>
<organism evidence="1 2">
    <name type="scientific">Halarchaeum acidiphilum MH1-52-1</name>
    <dbReference type="NCBI Taxonomy" id="1261545"/>
    <lineage>
        <taxon>Archaea</taxon>
        <taxon>Methanobacteriati</taxon>
        <taxon>Methanobacteriota</taxon>
        <taxon>Stenosarchaea group</taxon>
        <taxon>Halobacteria</taxon>
        <taxon>Halobacteriales</taxon>
        <taxon>Halobacteriaceae</taxon>
    </lineage>
</organism>
<dbReference type="Gene3D" id="3.40.50.1820">
    <property type="entry name" value="alpha/beta hydrolase"/>
    <property type="match status" value="2"/>
</dbReference>
<reference evidence="1 2" key="1">
    <citation type="submission" date="2013-09" db="EMBL/GenBank/DDBJ databases">
        <title>Whole genome sequencing of Halarchaeum acidiphilum strain MH1-52-1.</title>
        <authorList>
            <person name="Shimane Y."/>
            <person name="Minegishi H."/>
            <person name="Nishi S."/>
            <person name="Echigo A."/>
            <person name="Shuto A."/>
            <person name="Konishi M."/>
            <person name="Ito T."/>
            <person name="Ohkuma M."/>
            <person name="Ohta Y."/>
            <person name="Nagano Y."/>
            <person name="Tsubouchi T."/>
            <person name="Mori K."/>
            <person name="Usui K."/>
            <person name="Kamekura M."/>
            <person name="Usami R."/>
            <person name="Takaki Y."/>
            <person name="Hatada Y."/>
        </authorList>
    </citation>
    <scope>NUCLEOTIDE SEQUENCE [LARGE SCALE GENOMIC DNA]</scope>
    <source>
        <strain evidence="1 2">JCM 16109</strain>
    </source>
</reference>
<protein>
    <recommendedName>
        <fullName evidence="3">Alpha/beta hydrolase</fullName>
    </recommendedName>
</protein>
<name>U2YH22_9EURY</name>